<reference evidence="2 3" key="1">
    <citation type="journal article" date="2021" name="BMC Genomics">
        <title>Telomere-to-telomere genome assembly of asparaginase-producing Trichoderma simmonsii.</title>
        <authorList>
            <person name="Chung D."/>
            <person name="Kwon Y.M."/>
            <person name="Yang Y."/>
        </authorList>
    </citation>
    <scope>NUCLEOTIDE SEQUENCE [LARGE SCALE GENOMIC DNA]</scope>
    <source>
        <strain evidence="2 3">GH-Sj1</strain>
    </source>
</reference>
<name>A0A8G0LGA4_9HYPO</name>
<keyword evidence="1" id="KW-0472">Membrane</keyword>
<organism evidence="2 3">
    <name type="scientific">Trichoderma simmonsii</name>
    <dbReference type="NCBI Taxonomy" id="1491479"/>
    <lineage>
        <taxon>Eukaryota</taxon>
        <taxon>Fungi</taxon>
        <taxon>Dikarya</taxon>
        <taxon>Ascomycota</taxon>
        <taxon>Pezizomycotina</taxon>
        <taxon>Sordariomycetes</taxon>
        <taxon>Hypocreomycetidae</taxon>
        <taxon>Hypocreales</taxon>
        <taxon>Hypocreaceae</taxon>
        <taxon>Trichoderma</taxon>
    </lineage>
</organism>
<keyword evidence="3" id="KW-1185">Reference proteome</keyword>
<evidence type="ECO:0000313" key="3">
    <source>
        <dbReference type="Proteomes" id="UP000826661"/>
    </source>
</evidence>
<accession>A0A8G0LGA4</accession>
<evidence type="ECO:0000313" key="2">
    <source>
        <dbReference type="EMBL" id="QYS99100.1"/>
    </source>
</evidence>
<feature type="transmembrane region" description="Helical" evidence="1">
    <location>
        <begin position="61"/>
        <end position="85"/>
    </location>
</feature>
<dbReference type="EMBL" id="CP075866">
    <property type="protein sequence ID" value="QYS99100.1"/>
    <property type="molecule type" value="Genomic_DNA"/>
</dbReference>
<keyword evidence="1" id="KW-1133">Transmembrane helix</keyword>
<gene>
    <name evidence="2" type="ORF">H0G86_006247</name>
</gene>
<dbReference type="Proteomes" id="UP000826661">
    <property type="component" value="Chromosome III"/>
</dbReference>
<keyword evidence="1" id="KW-0812">Transmembrane</keyword>
<evidence type="ECO:0000256" key="1">
    <source>
        <dbReference type="SAM" id="Phobius"/>
    </source>
</evidence>
<sequence>MLIQVGAGPSADECGSIGGEESNLEGVCALRMNETTFCIHLASIYDLHLRSTEYHLPFCGLFFFFFFFKIFFIILTTSFASVMTFCSARRHARRDCPYSSGHATSRLDPPFR</sequence>
<proteinExistence type="predicted"/>
<dbReference type="AlphaFoldDB" id="A0A8G0LGA4"/>
<protein>
    <submittedName>
        <fullName evidence="2">Uncharacterized protein</fullName>
    </submittedName>
</protein>